<feature type="signal peptide" evidence="1">
    <location>
        <begin position="1"/>
        <end position="21"/>
    </location>
</feature>
<keyword evidence="3" id="KW-1185">Reference proteome</keyword>
<dbReference type="Proteomes" id="UP000801428">
    <property type="component" value="Unassembled WGS sequence"/>
</dbReference>
<evidence type="ECO:0000313" key="3">
    <source>
        <dbReference type="Proteomes" id="UP000801428"/>
    </source>
</evidence>
<dbReference type="AlphaFoldDB" id="A0A9P4T5E4"/>
<reference evidence="2" key="1">
    <citation type="submission" date="2019-04" db="EMBL/GenBank/DDBJ databases">
        <title>Sequencing of skin fungus with MAO and IRED activity.</title>
        <authorList>
            <person name="Marsaioli A.J."/>
            <person name="Bonatto J.M.C."/>
            <person name="Reis Junior O."/>
        </authorList>
    </citation>
    <scope>NUCLEOTIDE SEQUENCE</scope>
    <source>
        <strain evidence="2">30M1</strain>
    </source>
</reference>
<dbReference type="Gene3D" id="3.40.50.150">
    <property type="entry name" value="Vaccinia Virus protein VP39"/>
    <property type="match status" value="1"/>
</dbReference>
<dbReference type="PANTHER" id="PTHR12303:SF13">
    <property type="match status" value="1"/>
</dbReference>
<sequence>MKLLVAVTLLLATSISTSALAAELAQKSIPTSVGIEAIHLDIAENASQDPLQMGSMDASGSPRHRQEKALLMERLDPKSGTWNKHHPRYRLLEALYGFTEYQERSMVELNKWRTLYTNVGKAQKKILARAVNYKKKLNSIESAITQNQHLCDAIIANAMTYYNISHPELTSHIASAKASKRLPDRVSTTQTLKHFVRDWADDGAQERNDAFPCLLSILANITATNPSLTPLTLLLPGSGLGRLGTTIADLGAFTVTLNEWSAYMNVGYRFLFSPTLSLSTPATLHPFVDSLSHHASTENLLRPIHFPNSAPNPSVLLVEGDFTTAFTTQSTHFDIVVTHFFIDTARNLLSYFETIHMVLKPGGRWVNFGPLLYGTGPFVQLSLDEVVTVVEEMG</sequence>
<dbReference type="GO" id="GO:0008757">
    <property type="term" value="F:S-adenosylmethionine-dependent methyltransferase activity"/>
    <property type="evidence" value="ECO:0007669"/>
    <property type="project" value="InterPro"/>
</dbReference>
<dbReference type="SUPFAM" id="SSF53335">
    <property type="entry name" value="S-adenosyl-L-methionine-dependent methyltransferases"/>
    <property type="match status" value="1"/>
</dbReference>
<comment type="caution">
    <text evidence="2">The sequence shown here is derived from an EMBL/GenBank/DDBJ whole genome shotgun (WGS) entry which is preliminary data.</text>
</comment>
<dbReference type="InterPro" id="IPR012901">
    <property type="entry name" value="CARME"/>
</dbReference>
<dbReference type="Pfam" id="PF07942">
    <property type="entry name" value="CARME"/>
    <property type="match status" value="1"/>
</dbReference>
<name>A0A9P4T5E4_CURKU</name>
<evidence type="ECO:0000313" key="2">
    <source>
        <dbReference type="EMBL" id="KAF2995370.1"/>
    </source>
</evidence>
<dbReference type="PANTHER" id="PTHR12303">
    <property type="entry name" value="CARNOSINE N-METHYLTRANSFERASE"/>
    <property type="match status" value="1"/>
</dbReference>
<dbReference type="OrthoDB" id="978at2759"/>
<dbReference type="SMART" id="SM01296">
    <property type="entry name" value="N2227"/>
    <property type="match status" value="1"/>
</dbReference>
<dbReference type="InterPro" id="IPR029063">
    <property type="entry name" value="SAM-dependent_MTases_sf"/>
</dbReference>
<gene>
    <name evidence="2" type="ORF">E8E13_003527</name>
</gene>
<accession>A0A9P4T5E4</accession>
<evidence type="ECO:0000256" key="1">
    <source>
        <dbReference type="SAM" id="SignalP"/>
    </source>
</evidence>
<keyword evidence="1" id="KW-0732">Signal</keyword>
<protein>
    <recommendedName>
        <fullName evidence="4">N2227-domain-containing protein</fullName>
    </recommendedName>
</protein>
<proteinExistence type="predicted"/>
<evidence type="ECO:0008006" key="4">
    <source>
        <dbReference type="Google" id="ProtNLM"/>
    </source>
</evidence>
<dbReference type="EMBL" id="SWKU01000033">
    <property type="protein sequence ID" value="KAF2995370.1"/>
    <property type="molecule type" value="Genomic_DNA"/>
</dbReference>
<feature type="chain" id="PRO_5040282346" description="N2227-domain-containing protein" evidence="1">
    <location>
        <begin position="22"/>
        <end position="394"/>
    </location>
</feature>
<organism evidence="2 3">
    <name type="scientific">Curvularia kusanoi</name>
    <name type="common">Cochliobolus kusanoi</name>
    <dbReference type="NCBI Taxonomy" id="90978"/>
    <lineage>
        <taxon>Eukaryota</taxon>
        <taxon>Fungi</taxon>
        <taxon>Dikarya</taxon>
        <taxon>Ascomycota</taxon>
        <taxon>Pezizomycotina</taxon>
        <taxon>Dothideomycetes</taxon>
        <taxon>Pleosporomycetidae</taxon>
        <taxon>Pleosporales</taxon>
        <taxon>Pleosporineae</taxon>
        <taxon>Pleosporaceae</taxon>
        <taxon>Curvularia</taxon>
    </lineage>
</organism>